<dbReference type="EMBL" id="KV425556">
    <property type="protein sequence ID" value="KZT28809.1"/>
    <property type="molecule type" value="Genomic_DNA"/>
</dbReference>
<evidence type="ECO:0000256" key="1">
    <source>
        <dbReference type="ARBA" id="ARBA00004123"/>
    </source>
</evidence>
<dbReference type="GO" id="GO:0008270">
    <property type="term" value="F:zinc ion binding"/>
    <property type="evidence" value="ECO:0007669"/>
    <property type="project" value="UniProtKB-KW"/>
</dbReference>
<sequence length="613" mass="68178">MEVFLDKLVRYVIASGQSLDLVEEPEFRDLLLFVGRSLADIDLPDRQKLSQLIEAKYQEQQNGIMRDLKDVTGRVSLSVELVQDTGAPPRLAITAHYCANTEDGTMGLRSRVIAFHAIPEHPVGEADPAIIANVIHNTLSTFNLHEKIGVVTLGDALFDGRLRAELDKLLIHAGYQAADYLRNFLPIINDAMESGLEVLTSASPSISGIAVHQSSELSQALLENKRYLEALGRNPISRAHNLVAAIAESPDRLTVLLRSEDDGETVSADLLQEDGRWSSKYLMIDRLMALQPVISRLLKDEEQTDIAHYALDDAESDVLSDIKEFLRCAFAVHEMVGEEKLPLAVMAVPLYEQLLTVLKEFQQSLPEINSAISITVTKLEEALTECRKSEAYALSIILNPTAKLKWIEDNWSVEERDKAKTLILHRMTEQHHKLKAQSGHDEAGSSTQSQPKETTKGLSALNRLLGARRIPHKSGRASSGAEGSLVAEDLSDQNAELKQVEAELQRYIEAGVLESGDEYNHFDIFRYWKVREWGYPLLYRVALDVLPVQASVFSSPGFLRSTRSGRAGSRATGPALDEMIMVLKYGHDPDKLNFTHGWIAKEDELTVSDNTVL</sequence>
<dbReference type="InterPro" id="IPR008906">
    <property type="entry name" value="HATC_C_dom"/>
</dbReference>
<dbReference type="GO" id="GO:0005634">
    <property type="term" value="C:nucleus"/>
    <property type="evidence" value="ECO:0007669"/>
    <property type="project" value="UniProtKB-SubCell"/>
</dbReference>
<keyword evidence="2" id="KW-0479">Metal-binding</keyword>
<evidence type="ECO:0000313" key="8">
    <source>
        <dbReference type="EMBL" id="KZT28809.1"/>
    </source>
</evidence>
<dbReference type="InterPro" id="IPR012337">
    <property type="entry name" value="RNaseH-like_sf"/>
</dbReference>
<evidence type="ECO:0000256" key="3">
    <source>
        <dbReference type="ARBA" id="ARBA00022771"/>
    </source>
</evidence>
<dbReference type="AlphaFoldDB" id="A0A165UWN7"/>
<dbReference type="PANTHER" id="PTHR46481">
    <property type="entry name" value="ZINC FINGER BED DOMAIN-CONTAINING PROTEIN 4"/>
    <property type="match status" value="1"/>
</dbReference>
<evidence type="ECO:0000313" key="9">
    <source>
        <dbReference type="Proteomes" id="UP000076761"/>
    </source>
</evidence>
<evidence type="ECO:0000256" key="6">
    <source>
        <dbReference type="SAM" id="MobiDB-lite"/>
    </source>
</evidence>
<reference evidence="8 9" key="1">
    <citation type="journal article" date="2016" name="Mol. Biol. Evol.">
        <title>Comparative Genomics of Early-Diverging Mushroom-Forming Fungi Provides Insights into the Origins of Lignocellulose Decay Capabilities.</title>
        <authorList>
            <person name="Nagy L.G."/>
            <person name="Riley R."/>
            <person name="Tritt A."/>
            <person name="Adam C."/>
            <person name="Daum C."/>
            <person name="Floudas D."/>
            <person name="Sun H."/>
            <person name="Yadav J.S."/>
            <person name="Pangilinan J."/>
            <person name="Larsson K.H."/>
            <person name="Matsuura K."/>
            <person name="Barry K."/>
            <person name="Labutti K."/>
            <person name="Kuo R."/>
            <person name="Ohm R.A."/>
            <person name="Bhattacharya S.S."/>
            <person name="Shirouzu T."/>
            <person name="Yoshinaga Y."/>
            <person name="Martin F.M."/>
            <person name="Grigoriev I.V."/>
            <person name="Hibbett D.S."/>
        </authorList>
    </citation>
    <scope>NUCLEOTIDE SEQUENCE [LARGE SCALE GENOMIC DNA]</scope>
    <source>
        <strain evidence="8 9">HHB14362 ss-1</strain>
    </source>
</reference>
<keyword evidence="9" id="KW-1185">Reference proteome</keyword>
<evidence type="ECO:0000256" key="2">
    <source>
        <dbReference type="ARBA" id="ARBA00022723"/>
    </source>
</evidence>
<dbReference type="OrthoDB" id="2690041at2759"/>
<dbReference type="InterPro" id="IPR052035">
    <property type="entry name" value="ZnF_BED_domain_contain"/>
</dbReference>
<dbReference type="GO" id="GO:0046983">
    <property type="term" value="F:protein dimerization activity"/>
    <property type="evidence" value="ECO:0007669"/>
    <property type="project" value="InterPro"/>
</dbReference>
<feature type="domain" description="HAT C-terminal dimerisation" evidence="7">
    <location>
        <begin position="503"/>
        <end position="555"/>
    </location>
</feature>
<dbReference type="InParanoid" id="A0A165UWN7"/>
<evidence type="ECO:0000256" key="4">
    <source>
        <dbReference type="ARBA" id="ARBA00022833"/>
    </source>
</evidence>
<evidence type="ECO:0000259" key="7">
    <source>
        <dbReference type="Pfam" id="PF05699"/>
    </source>
</evidence>
<keyword evidence="3" id="KW-0863">Zinc-finger</keyword>
<protein>
    <recommendedName>
        <fullName evidence="7">HAT C-terminal dimerisation domain-containing protein</fullName>
    </recommendedName>
</protein>
<keyword evidence="4" id="KW-0862">Zinc</keyword>
<evidence type="ECO:0000256" key="5">
    <source>
        <dbReference type="ARBA" id="ARBA00023242"/>
    </source>
</evidence>
<proteinExistence type="predicted"/>
<comment type="subcellular location">
    <subcellularLocation>
        <location evidence="1">Nucleus</location>
    </subcellularLocation>
</comment>
<name>A0A165UWN7_9AGAM</name>
<dbReference type="Proteomes" id="UP000076761">
    <property type="component" value="Unassembled WGS sequence"/>
</dbReference>
<feature type="region of interest" description="Disordered" evidence="6">
    <location>
        <begin position="430"/>
        <end position="455"/>
    </location>
</feature>
<gene>
    <name evidence="8" type="ORF">NEOLEDRAFT_781280</name>
</gene>
<keyword evidence="5" id="KW-0539">Nucleus</keyword>
<organism evidence="8 9">
    <name type="scientific">Neolentinus lepideus HHB14362 ss-1</name>
    <dbReference type="NCBI Taxonomy" id="1314782"/>
    <lineage>
        <taxon>Eukaryota</taxon>
        <taxon>Fungi</taxon>
        <taxon>Dikarya</taxon>
        <taxon>Basidiomycota</taxon>
        <taxon>Agaricomycotina</taxon>
        <taxon>Agaricomycetes</taxon>
        <taxon>Gloeophyllales</taxon>
        <taxon>Gloeophyllaceae</taxon>
        <taxon>Neolentinus</taxon>
    </lineage>
</organism>
<dbReference type="PANTHER" id="PTHR46481:SF10">
    <property type="entry name" value="ZINC FINGER BED DOMAIN-CONTAINING PROTEIN 39"/>
    <property type="match status" value="1"/>
</dbReference>
<accession>A0A165UWN7</accession>
<dbReference type="SUPFAM" id="SSF53098">
    <property type="entry name" value="Ribonuclease H-like"/>
    <property type="match status" value="1"/>
</dbReference>
<dbReference type="Pfam" id="PF05699">
    <property type="entry name" value="Dimer_Tnp_hAT"/>
    <property type="match status" value="1"/>
</dbReference>